<evidence type="ECO:0000256" key="1">
    <source>
        <dbReference type="ARBA" id="ARBA00001033"/>
    </source>
</evidence>
<dbReference type="GO" id="GO:0012505">
    <property type="term" value="C:endomembrane system"/>
    <property type="evidence" value="ECO:0007669"/>
    <property type="project" value="TreeGrafter"/>
</dbReference>
<dbReference type="GO" id="GO:0008254">
    <property type="term" value="F:3'-nucleotidase activity"/>
    <property type="evidence" value="ECO:0007669"/>
    <property type="project" value="TreeGrafter"/>
</dbReference>
<keyword evidence="11" id="KW-1133">Transmembrane helix</keyword>
<dbReference type="Pfam" id="PF13889">
    <property type="entry name" value="Chromosome_seg"/>
    <property type="match status" value="1"/>
</dbReference>
<name>A0A183C1W9_GLOPA</name>
<dbReference type="Gene3D" id="3.40.190.80">
    <property type="match status" value="1"/>
</dbReference>
<accession>A0A183C1W9</accession>
<keyword evidence="8 16" id="KW-0479">Metal-binding</keyword>
<feature type="binding site" evidence="16">
    <location>
        <position position="899"/>
    </location>
    <ligand>
        <name>Mg(2+)</name>
        <dbReference type="ChEBI" id="CHEBI:18420"/>
        <label>1</label>
        <note>catalytic</note>
    </ligand>
</feature>
<keyword evidence="19" id="KW-1185">Reference proteome</keyword>
<evidence type="ECO:0000256" key="11">
    <source>
        <dbReference type="ARBA" id="ARBA00022989"/>
    </source>
</evidence>
<evidence type="ECO:0000256" key="7">
    <source>
        <dbReference type="ARBA" id="ARBA00022692"/>
    </source>
</evidence>
<organism evidence="19 20">
    <name type="scientific">Globodera pallida</name>
    <name type="common">Potato cyst nematode worm</name>
    <name type="synonym">Heterodera pallida</name>
    <dbReference type="NCBI Taxonomy" id="36090"/>
    <lineage>
        <taxon>Eukaryota</taxon>
        <taxon>Metazoa</taxon>
        <taxon>Ecdysozoa</taxon>
        <taxon>Nematoda</taxon>
        <taxon>Chromadorea</taxon>
        <taxon>Rhabditida</taxon>
        <taxon>Tylenchina</taxon>
        <taxon>Tylenchomorpha</taxon>
        <taxon>Tylenchoidea</taxon>
        <taxon>Heteroderidae</taxon>
        <taxon>Heteroderinae</taxon>
        <taxon>Globodera</taxon>
    </lineage>
</organism>
<dbReference type="InterPro" id="IPR000760">
    <property type="entry name" value="Inositol_monophosphatase-like"/>
</dbReference>
<feature type="compositionally biased region" description="Basic and acidic residues" evidence="17">
    <location>
        <begin position="552"/>
        <end position="561"/>
    </location>
</feature>
<dbReference type="GO" id="GO:0052834">
    <property type="term" value="F:inositol monophosphate phosphatase activity"/>
    <property type="evidence" value="ECO:0007669"/>
    <property type="project" value="UniProtKB-EC"/>
</dbReference>
<protein>
    <recommendedName>
        <fullName evidence="6">inositol-phosphate phosphatase</fullName>
        <ecNumber evidence="6">3.1.3.25</ecNumber>
    </recommendedName>
    <alternativeName>
        <fullName evidence="15">Inositol-1(or 4)-monophosphatase 3</fullName>
    </alternativeName>
    <alternativeName>
        <fullName evidence="14">Myo-inositol monophosphatase A3</fullName>
    </alternativeName>
</protein>
<evidence type="ECO:0000256" key="5">
    <source>
        <dbReference type="ARBA" id="ARBA00009759"/>
    </source>
</evidence>
<dbReference type="SMART" id="SM01177">
    <property type="entry name" value="DUF4210"/>
    <property type="match status" value="1"/>
</dbReference>
<feature type="compositionally biased region" description="Basic and acidic residues" evidence="17">
    <location>
        <begin position="249"/>
        <end position="260"/>
    </location>
</feature>
<dbReference type="InterPro" id="IPR050725">
    <property type="entry name" value="CysQ/Inositol_MonoPase"/>
</dbReference>
<evidence type="ECO:0000256" key="6">
    <source>
        <dbReference type="ARBA" id="ARBA00013106"/>
    </source>
</evidence>
<feature type="compositionally biased region" description="Low complexity" evidence="17">
    <location>
        <begin position="230"/>
        <end position="242"/>
    </location>
</feature>
<evidence type="ECO:0000256" key="4">
    <source>
        <dbReference type="ARBA" id="ARBA00005152"/>
    </source>
</evidence>
<reference evidence="19" key="1">
    <citation type="submission" date="2013-12" db="EMBL/GenBank/DDBJ databases">
        <authorList>
            <person name="Aslett M."/>
        </authorList>
    </citation>
    <scope>NUCLEOTIDE SEQUENCE [LARGE SCALE GENOMIC DNA]</scope>
    <source>
        <strain evidence="19">Lindley</strain>
    </source>
</reference>
<dbReference type="PANTHER" id="PTHR43028">
    <property type="entry name" value="3'(2'),5'-BISPHOSPHATE NUCLEOTIDASE 1"/>
    <property type="match status" value="1"/>
</dbReference>
<evidence type="ECO:0000256" key="16">
    <source>
        <dbReference type="PIRSR" id="PIRSR600760-2"/>
    </source>
</evidence>
<evidence type="ECO:0000256" key="14">
    <source>
        <dbReference type="ARBA" id="ARBA00042119"/>
    </source>
</evidence>
<dbReference type="Pfam" id="PF00459">
    <property type="entry name" value="Inositol_P"/>
    <property type="match status" value="1"/>
</dbReference>
<keyword evidence="10 16" id="KW-0460">Magnesium</keyword>
<keyword evidence="9" id="KW-0378">Hydrolase</keyword>
<evidence type="ECO:0000256" key="9">
    <source>
        <dbReference type="ARBA" id="ARBA00022801"/>
    </source>
</evidence>
<evidence type="ECO:0000259" key="18">
    <source>
        <dbReference type="SMART" id="SM01177"/>
    </source>
</evidence>
<dbReference type="Gene3D" id="3.30.540.10">
    <property type="entry name" value="Fructose-1,6-Bisphosphatase, subunit A, domain 1"/>
    <property type="match status" value="1"/>
</dbReference>
<dbReference type="InterPro" id="IPR020550">
    <property type="entry name" value="Inositol_monophosphatase_CS"/>
</dbReference>
<dbReference type="PROSITE" id="PS00630">
    <property type="entry name" value="IMP_2"/>
    <property type="match status" value="1"/>
</dbReference>
<dbReference type="EC" id="3.1.3.25" evidence="6"/>
<dbReference type="Proteomes" id="UP000050741">
    <property type="component" value="Unassembled WGS sequence"/>
</dbReference>
<feature type="region of interest" description="Disordered" evidence="17">
    <location>
        <begin position="208"/>
        <end position="300"/>
    </location>
</feature>
<evidence type="ECO:0000256" key="3">
    <source>
        <dbReference type="ARBA" id="ARBA00004167"/>
    </source>
</evidence>
<dbReference type="InterPro" id="IPR025261">
    <property type="entry name" value="Atos-like_cons_dom"/>
</dbReference>
<comment type="similarity">
    <text evidence="13">Belongs to the ATOS family.</text>
</comment>
<dbReference type="GO" id="GO:0005737">
    <property type="term" value="C:cytoplasm"/>
    <property type="evidence" value="ECO:0007669"/>
    <property type="project" value="UniProtKB-ARBA"/>
</dbReference>
<evidence type="ECO:0000256" key="12">
    <source>
        <dbReference type="ARBA" id="ARBA00023136"/>
    </source>
</evidence>
<feature type="binding site" evidence="16">
    <location>
        <position position="772"/>
    </location>
    <ligand>
        <name>Mg(2+)</name>
        <dbReference type="ChEBI" id="CHEBI:18420"/>
        <label>1</label>
        <note>catalytic</note>
    </ligand>
</feature>
<feature type="binding site" evidence="16">
    <location>
        <position position="769"/>
    </location>
    <ligand>
        <name>Mg(2+)</name>
        <dbReference type="ChEBI" id="CHEBI:18420"/>
        <label>1</label>
        <note>catalytic</note>
    </ligand>
</feature>
<feature type="region of interest" description="Disordered" evidence="17">
    <location>
        <begin position="533"/>
        <end position="565"/>
    </location>
</feature>
<dbReference type="PANTHER" id="PTHR43028:SF4">
    <property type="entry name" value="INOSITOL MONOPHOSPHATASE 3"/>
    <property type="match status" value="1"/>
</dbReference>
<feature type="domain" description="Atos-like conserved" evidence="18">
    <location>
        <begin position="428"/>
        <end position="503"/>
    </location>
</feature>
<dbReference type="AlphaFoldDB" id="A0A183C1W9"/>
<comment type="similarity">
    <text evidence="5">Belongs to the inositol monophosphatase superfamily.</text>
</comment>
<comment type="subcellular location">
    <subcellularLocation>
        <location evidence="3">Membrane</location>
        <topology evidence="3">Single-pass membrane protein</topology>
    </subcellularLocation>
</comment>
<keyword evidence="12" id="KW-0472">Membrane</keyword>
<proteinExistence type="inferred from homology"/>
<dbReference type="SUPFAM" id="SSF56655">
    <property type="entry name" value="Carbohydrate phosphatase"/>
    <property type="match status" value="1"/>
</dbReference>
<comment type="catalytic activity">
    <reaction evidence="1">
        <text>a myo-inositol phosphate + H2O = myo-inositol + phosphate</text>
        <dbReference type="Rhea" id="RHEA:24056"/>
        <dbReference type="ChEBI" id="CHEBI:15377"/>
        <dbReference type="ChEBI" id="CHEBI:17268"/>
        <dbReference type="ChEBI" id="CHEBI:43474"/>
        <dbReference type="ChEBI" id="CHEBI:84139"/>
        <dbReference type="EC" id="3.1.3.25"/>
    </reaction>
</comment>
<evidence type="ECO:0000256" key="13">
    <source>
        <dbReference type="ARBA" id="ARBA00034497"/>
    </source>
</evidence>
<comment type="cofactor">
    <cofactor evidence="2 16">
        <name>Mg(2+)</name>
        <dbReference type="ChEBI" id="CHEBI:18420"/>
    </cofactor>
</comment>
<evidence type="ECO:0000313" key="20">
    <source>
        <dbReference type="WBParaSite" id="GPLIN_000686300"/>
    </source>
</evidence>
<dbReference type="InterPro" id="IPR033473">
    <property type="entry name" value="Atos-like_C"/>
</dbReference>
<evidence type="ECO:0000256" key="2">
    <source>
        <dbReference type="ARBA" id="ARBA00001946"/>
    </source>
</evidence>
<evidence type="ECO:0000256" key="17">
    <source>
        <dbReference type="SAM" id="MobiDB-lite"/>
    </source>
</evidence>
<dbReference type="FunFam" id="3.30.540.10:FF:000012">
    <property type="entry name" value="Blast:Putative inositol monophosphatase 3"/>
    <property type="match status" value="1"/>
</dbReference>
<dbReference type="GO" id="GO:0046872">
    <property type="term" value="F:metal ion binding"/>
    <property type="evidence" value="ECO:0007669"/>
    <property type="project" value="UniProtKB-KW"/>
</dbReference>
<feature type="compositionally biased region" description="Basic and acidic residues" evidence="17">
    <location>
        <begin position="269"/>
        <end position="286"/>
    </location>
</feature>
<evidence type="ECO:0000256" key="8">
    <source>
        <dbReference type="ARBA" id="ARBA00022723"/>
    </source>
</evidence>
<sequence>MDLAKELCVEVLRDRIQQFSSPSMEYNAKLGSALADADRFLASERELCTAAQTLEVWFFKIQGQVPYEVAAQPPMLPLFLRQAIRSQLHFSPFRSWLTARKDAKPDGLFPFIRVSTSTHFAAPSDRFRCHRFPPCRVGPSLPVPSASKRIAQHRSGGEPLWLQVQVQWLKKECFLTKAPICPEMRIEPDGLWMLPASDDRCHSRTSGDVIERVDGGGEDGFASNGEAYDSLESSTPTESLSPIVRRKTKEFEKDRRERMALGRRNGSKVSDERKAVEEEEKMKPMDGSKASEGQQNQRVEVSVVLERRARTTRQGQNEEEARAKMLMDRKRISVAASTSDSQSTSPISPPHTRLFLCSSPMPCRNRRVGPVDVENLDDKIVVNPKLDVFADGRRGERKCGAQQQIASQSPAGSSFLGNKKAWPAPSRLICNFEESILNGRIPPNSIVNGFYLQLTVIDAPTEHSPSFPTTKRLTLPVLTYFFNDLMTQIPGRSQTAGLPSPLHLARCELEAAGIPVPKRPFQSMRFIRQRIFSGGGDKETGESDMGGNGNKETGKGYESRDTVSLPNAKTSSNSLRFLVHLRLASDASGQTQLHSDIRILFSNKANDLEGLESIIEKLGTNSTSFNAAVNMRSVAEMPQTPKYSPIKLLRVSRITNIYVVLATEMGGHAIVRTFAENKKLRIVEKSQMDVGRPELLTKADLISNYLMLSLLRRFPLLKVISEEKSEFLSEKDVEQYRADNYEVWLGLREALSKFPSWRIPLARITVWIDPLDATQEFTESLTQYVTVMACVAIDGKPIFGAIHSPFLNETVFGMVDHGLFDSNGLPISVPSGRGDKLQKTILVSRSHAGTVSDLVKRAFVNDSTSYVVEPAGGAGYKTLRLIRQSADLYIHTMAIKKWDLCAGDALIRSAGGVLLALDNGLPIDYSAKTAATTTKASDRIEVHKNGFLMTLQSPFSFYQRFKKRWPVKPFRQKTGVQSLLAEFRLNLARARSTSGAVGASVSDLLSSEKELEPAVW</sequence>
<feature type="binding site" evidence="16">
    <location>
        <position position="771"/>
    </location>
    <ligand>
        <name>Mg(2+)</name>
        <dbReference type="ChEBI" id="CHEBI:18420"/>
        <label>1</label>
        <note>catalytic</note>
    </ligand>
</feature>
<reference evidence="20" key="3">
    <citation type="submission" date="2016-06" db="UniProtKB">
        <authorList>
            <consortium name="WormBaseParasite"/>
        </authorList>
    </citation>
    <scope>IDENTIFICATION</scope>
</reference>
<feature type="binding site" evidence="16">
    <location>
        <position position="722"/>
    </location>
    <ligand>
        <name>Mg(2+)</name>
        <dbReference type="ChEBI" id="CHEBI:18420"/>
        <label>1</label>
        <note>catalytic</note>
    </ligand>
</feature>
<reference evidence="19" key="2">
    <citation type="submission" date="2014-05" db="EMBL/GenBank/DDBJ databases">
        <title>The genome and life-stage specific transcriptomes of Globodera pallida elucidate key aspects of plant parasitism by a cyst nematode.</title>
        <authorList>
            <person name="Cotton J.A."/>
            <person name="Lilley C.J."/>
            <person name="Jones L.M."/>
            <person name="Kikuchi T."/>
            <person name="Reid A.J."/>
            <person name="Thorpe P."/>
            <person name="Tsai I.J."/>
            <person name="Beasley H."/>
            <person name="Blok V."/>
            <person name="Cock P.J.A."/>
            <person name="Van den Akker S.E."/>
            <person name="Holroyd N."/>
            <person name="Hunt M."/>
            <person name="Mantelin S."/>
            <person name="Naghra H."/>
            <person name="Pain A."/>
            <person name="Palomares-Rius J.E."/>
            <person name="Zarowiecki M."/>
            <person name="Berriman M."/>
            <person name="Jones J.T."/>
            <person name="Urwin P.E."/>
        </authorList>
    </citation>
    <scope>NUCLEOTIDE SEQUENCE [LARGE SCALE GENOMIC DNA]</scope>
    <source>
        <strain evidence="19">Lindley</strain>
    </source>
</reference>
<evidence type="ECO:0000256" key="10">
    <source>
        <dbReference type="ARBA" id="ARBA00022842"/>
    </source>
</evidence>
<dbReference type="GO" id="GO:0046854">
    <property type="term" value="P:phosphatidylinositol phosphate biosynthetic process"/>
    <property type="evidence" value="ECO:0007669"/>
    <property type="project" value="InterPro"/>
</dbReference>
<dbReference type="GO" id="GO:0016020">
    <property type="term" value="C:membrane"/>
    <property type="evidence" value="ECO:0007669"/>
    <property type="project" value="UniProtKB-SubCell"/>
</dbReference>
<evidence type="ECO:0000256" key="15">
    <source>
        <dbReference type="ARBA" id="ARBA00042949"/>
    </source>
</evidence>
<comment type="pathway">
    <text evidence="4">Polyol metabolism; myo-inositol biosynthesis; myo-inositol from D-glucose 6-phosphate: step 2/2.</text>
</comment>
<dbReference type="WBParaSite" id="GPLIN_000686300">
    <property type="protein sequence ID" value="GPLIN_000686300"/>
    <property type="gene ID" value="GPLIN_000686300"/>
</dbReference>
<evidence type="ECO:0000313" key="19">
    <source>
        <dbReference type="Proteomes" id="UP000050741"/>
    </source>
</evidence>
<keyword evidence="7" id="KW-0812">Transmembrane</keyword>